<protein>
    <submittedName>
        <fullName evidence="1">Uncharacterized protein</fullName>
    </submittedName>
</protein>
<name>A0ACC2P230_9HYME</name>
<keyword evidence="2" id="KW-1185">Reference proteome</keyword>
<sequence length="171" mass="19761">MIHLALMESKCTNFSTAQFFCRFCEISLDDFRANPLIRKALRTHESYERCAMEAERTGNTVMGVISRSALNELNHFKVIPGLPSCIDHDLYEGIIPKDSFLALKFLITKKMWIKVDILNYRLNSTRLLNEPKIFIPLIKFEDKKKLTGTSSQIRRLLTILPAAMAERKRPK</sequence>
<dbReference type="Proteomes" id="UP001239111">
    <property type="component" value="Chromosome 2"/>
</dbReference>
<dbReference type="EMBL" id="CM056742">
    <property type="protein sequence ID" value="KAJ8677528.1"/>
    <property type="molecule type" value="Genomic_DNA"/>
</dbReference>
<evidence type="ECO:0000313" key="2">
    <source>
        <dbReference type="Proteomes" id="UP001239111"/>
    </source>
</evidence>
<proteinExistence type="predicted"/>
<comment type="caution">
    <text evidence="1">The sequence shown here is derived from an EMBL/GenBank/DDBJ whole genome shotgun (WGS) entry which is preliminary data.</text>
</comment>
<gene>
    <name evidence="1" type="ORF">QAD02_013315</name>
</gene>
<organism evidence="1 2">
    <name type="scientific">Eretmocerus hayati</name>
    <dbReference type="NCBI Taxonomy" id="131215"/>
    <lineage>
        <taxon>Eukaryota</taxon>
        <taxon>Metazoa</taxon>
        <taxon>Ecdysozoa</taxon>
        <taxon>Arthropoda</taxon>
        <taxon>Hexapoda</taxon>
        <taxon>Insecta</taxon>
        <taxon>Pterygota</taxon>
        <taxon>Neoptera</taxon>
        <taxon>Endopterygota</taxon>
        <taxon>Hymenoptera</taxon>
        <taxon>Apocrita</taxon>
        <taxon>Proctotrupomorpha</taxon>
        <taxon>Chalcidoidea</taxon>
        <taxon>Aphelinidae</taxon>
        <taxon>Aphelininae</taxon>
        <taxon>Eretmocerus</taxon>
    </lineage>
</organism>
<accession>A0ACC2P230</accession>
<reference evidence="1" key="1">
    <citation type="submission" date="2023-04" db="EMBL/GenBank/DDBJ databases">
        <title>A chromosome-level genome assembly of the parasitoid wasp Eretmocerus hayati.</title>
        <authorList>
            <person name="Zhong Y."/>
            <person name="Liu S."/>
            <person name="Liu Y."/>
        </authorList>
    </citation>
    <scope>NUCLEOTIDE SEQUENCE</scope>
    <source>
        <strain evidence="1">ZJU_SS_LIU_2023</strain>
    </source>
</reference>
<evidence type="ECO:0000313" key="1">
    <source>
        <dbReference type="EMBL" id="KAJ8677528.1"/>
    </source>
</evidence>